<proteinExistence type="predicted"/>
<dbReference type="AlphaFoldDB" id="A0A7M2Z2D2"/>
<feature type="transmembrane region" description="Helical" evidence="1">
    <location>
        <begin position="96"/>
        <end position="115"/>
    </location>
</feature>
<protein>
    <recommendedName>
        <fullName evidence="4">DUF2568 domain-containing protein</fullName>
    </recommendedName>
</protein>
<dbReference type="Proteomes" id="UP000254134">
    <property type="component" value="Unassembled WGS sequence"/>
</dbReference>
<feature type="transmembrane region" description="Helical" evidence="1">
    <location>
        <begin position="45"/>
        <end position="61"/>
    </location>
</feature>
<reference evidence="2 3" key="1">
    <citation type="submission" date="2018-07" db="EMBL/GenBank/DDBJ databases">
        <title>High-quality-draft genome sequence of Gaiella occulta.</title>
        <authorList>
            <person name="Severino R."/>
            <person name="Froufe H.J.C."/>
            <person name="Rainey F.A."/>
            <person name="Barroso C."/>
            <person name="Albuquerque L."/>
            <person name="Lobo-Da-Cunha A."/>
            <person name="Da Costa M.S."/>
            <person name="Egas C."/>
        </authorList>
    </citation>
    <scope>NUCLEOTIDE SEQUENCE [LARGE SCALE GENOMIC DNA]</scope>
    <source>
        <strain evidence="2 3">F2-233</strain>
    </source>
</reference>
<organism evidence="2 3">
    <name type="scientific">Gaiella occulta</name>
    <dbReference type="NCBI Taxonomy" id="1002870"/>
    <lineage>
        <taxon>Bacteria</taxon>
        <taxon>Bacillati</taxon>
        <taxon>Actinomycetota</taxon>
        <taxon>Thermoleophilia</taxon>
        <taxon>Gaiellales</taxon>
        <taxon>Gaiellaceae</taxon>
        <taxon>Gaiella</taxon>
    </lineage>
</organism>
<reference evidence="3" key="2">
    <citation type="journal article" date="2019" name="MicrobiologyOpen">
        <title>High-quality draft genome sequence of Gaiella occulta isolated from a 150 meter deep mineral water borehole and comparison with the genome sequences of other deep-branching lineages of the phylum Actinobacteria.</title>
        <authorList>
            <person name="Severino R."/>
            <person name="Froufe H.J.C."/>
            <person name="Barroso C."/>
            <person name="Albuquerque L."/>
            <person name="Lobo-da-Cunha A."/>
            <person name="da Costa M.S."/>
            <person name="Egas C."/>
        </authorList>
    </citation>
    <scope>NUCLEOTIDE SEQUENCE [LARGE SCALE GENOMIC DNA]</scope>
    <source>
        <strain evidence="3">F2-233</strain>
    </source>
</reference>
<name>A0A7M2Z2D2_9ACTN</name>
<comment type="caution">
    <text evidence="2">The sequence shown here is derived from an EMBL/GenBank/DDBJ whole genome shotgun (WGS) entry which is preliminary data.</text>
</comment>
<keyword evidence="1" id="KW-1133">Transmembrane helix</keyword>
<dbReference type="EMBL" id="QQZY01000001">
    <property type="protein sequence ID" value="RDI76235.1"/>
    <property type="molecule type" value="Genomic_DNA"/>
</dbReference>
<dbReference type="RefSeq" id="WP_181813321.1">
    <property type="nucleotide sequence ID" value="NZ_QQZY01000001.1"/>
</dbReference>
<keyword evidence="3" id="KW-1185">Reference proteome</keyword>
<accession>A0A7M2Z2D2</accession>
<keyword evidence="1" id="KW-0472">Membrane</keyword>
<sequence length="119" mass="12456">MNTILSSGPADRPAGSRLVRHRWKAALVIAAVEGLIAAFERTSRWAVIAFALLVLFAYFRWGRAAHSSPGGQLAWIGAASQALVIVLAAAAFVAGLLVLVAVSALAAIALVLLLLERGR</sequence>
<evidence type="ECO:0000313" key="3">
    <source>
        <dbReference type="Proteomes" id="UP000254134"/>
    </source>
</evidence>
<evidence type="ECO:0008006" key="4">
    <source>
        <dbReference type="Google" id="ProtNLM"/>
    </source>
</evidence>
<gene>
    <name evidence="2" type="ORF">Gocc_0654</name>
</gene>
<keyword evidence="1" id="KW-0812">Transmembrane</keyword>
<evidence type="ECO:0000256" key="1">
    <source>
        <dbReference type="SAM" id="Phobius"/>
    </source>
</evidence>
<evidence type="ECO:0000313" key="2">
    <source>
        <dbReference type="EMBL" id="RDI76235.1"/>
    </source>
</evidence>